<organism evidence="2 3">
    <name type="scientific">Strongyloides venezuelensis</name>
    <name type="common">Threadworm</name>
    <dbReference type="NCBI Taxonomy" id="75913"/>
    <lineage>
        <taxon>Eukaryota</taxon>
        <taxon>Metazoa</taxon>
        <taxon>Ecdysozoa</taxon>
        <taxon>Nematoda</taxon>
        <taxon>Chromadorea</taxon>
        <taxon>Rhabditida</taxon>
        <taxon>Tylenchina</taxon>
        <taxon>Panagrolaimomorpha</taxon>
        <taxon>Strongyloidoidea</taxon>
        <taxon>Strongyloididae</taxon>
        <taxon>Strongyloides</taxon>
    </lineage>
</organism>
<evidence type="ECO:0000313" key="2">
    <source>
        <dbReference type="Proteomes" id="UP000035680"/>
    </source>
</evidence>
<dbReference type="WBParaSite" id="SVE_0741300.1">
    <property type="protein sequence ID" value="SVE_0741300.1"/>
    <property type="gene ID" value="SVE_0741300"/>
</dbReference>
<dbReference type="STRING" id="75913.A0A0K0FEX4"/>
<evidence type="ECO:0000313" key="3">
    <source>
        <dbReference type="WBParaSite" id="SVE_0741300.1"/>
    </source>
</evidence>
<reference evidence="3" key="2">
    <citation type="submission" date="2015-08" db="UniProtKB">
        <authorList>
            <consortium name="WormBaseParasite"/>
        </authorList>
    </citation>
    <scope>IDENTIFICATION</scope>
</reference>
<reference evidence="2" key="1">
    <citation type="submission" date="2014-07" db="EMBL/GenBank/DDBJ databases">
        <authorList>
            <person name="Martin A.A"/>
            <person name="De Silva N."/>
        </authorList>
    </citation>
    <scope>NUCLEOTIDE SEQUENCE</scope>
</reference>
<feature type="compositionally biased region" description="Basic and acidic residues" evidence="1">
    <location>
        <begin position="175"/>
        <end position="190"/>
    </location>
</feature>
<feature type="region of interest" description="Disordered" evidence="1">
    <location>
        <begin position="163"/>
        <end position="200"/>
    </location>
</feature>
<evidence type="ECO:0000256" key="1">
    <source>
        <dbReference type="SAM" id="MobiDB-lite"/>
    </source>
</evidence>
<dbReference type="AlphaFoldDB" id="A0A0K0FEX4"/>
<keyword evidence="2" id="KW-1185">Reference proteome</keyword>
<sequence length="200" mass="23277">MIDGTPTVSFKLEFDDDIVIHTYDQNLTEKIAQAIKYNAGKTDLELNKGKTKMTATQYKKKVVSMNLKEDKNDFNKCAKATWRTRFKNKELLNRADYKNKLKISNCIIRSTTLYNIESARPTIMLINKFVSLEKKVLYSIFKKEIYPTKCIKDIILDRMEKKKPVGIPPKRPQSHIHDNFSIRKPPDRKAKSSLNVNVYT</sequence>
<name>A0A0K0FEX4_STRVS</name>
<protein>
    <submittedName>
        <fullName evidence="3">Reverse transcriptase domain-containing protein</fullName>
    </submittedName>
</protein>
<accession>A0A0K0FEX4</accession>
<proteinExistence type="predicted"/>
<dbReference type="Proteomes" id="UP000035680">
    <property type="component" value="Unassembled WGS sequence"/>
</dbReference>